<evidence type="ECO:0000313" key="4">
    <source>
        <dbReference type="EMBL" id="CAF1248713.1"/>
    </source>
</evidence>
<dbReference type="Pfam" id="PF02585">
    <property type="entry name" value="PIG-L"/>
    <property type="match status" value="1"/>
</dbReference>
<feature type="chain" id="PRO_5036226767" description="N-acetylglucosaminylphosphatidylinositol deacetylase" evidence="3">
    <location>
        <begin position="19"/>
        <end position="293"/>
    </location>
</feature>
<evidence type="ECO:0000313" key="5">
    <source>
        <dbReference type="EMBL" id="CAF3877848.1"/>
    </source>
</evidence>
<organism evidence="4 6">
    <name type="scientific">Adineta steineri</name>
    <dbReference type="NCBI Taxonomy" id="433720"/>
    <lineage>
        <taxon>Eukaryota</taxon>
        <taxon>Metazoa</taxon>
        <taxon>Spiralia</taxon>
        <taxon>Gnathifera</taxon>
        <taxon>Rotifera</taxon>
        <taxon>Eurotatoria</taxon>
        <taxon>Bdelloidea</taxon>
        <taxon>Adinetida</taxon>
        <taxon>Adinetidae</taxon>
        <taxon>Adineta</taxon>
    </lineage>
</organism>
<dbReference type="OrthoDB" id="10019817at2759"/>
<dbReference type="SUPFAM" id="SSF102588">
    <property type="entry name" value="LmbE-like"/>
    <property type="match status" value="1"/>
</dbReference>
<comment type="similarity">
    <text evidence="1">Belongs to the PIGL family.</text>
</comment>
<dbReference type="Gene3D" id="3.40.50.10320">
    <property type="entry name" value="LmbE-like"/>
    <property type="match status" value="1"/>
</dbReference>
<evidence type="ECO:0000256" key="2">
    <source>
        <dbReference type="ARBA" id="ARBA00012176"/>
    </source>
</evidence>
<reference evidence="4" key="1">
    <citation type="submission" date="2021-02" db="EMBL/GenBank/DDBJ databases">
        <authorList>
            <person name="Nowell W R."/>
        </authorList>
    </citation>
    <scope>NUCLEOTIDE SEQUENCE</scope>
</reference>
<dbReference type="EMBL" id="CAJOAY010001714">
    <property type="protein sequence ID" value="CAF3877848.1"/>
    <property type="molecule type" value="Genomic_DNA"/>
</dbReference>
<dbReference type="EC" id="3.5.1.89" evidence="2"/>
<evidence type="ECO:0000313" key="6">
    <source>
        <dbReference type="Proteomes" id="UP000663891"/>
    </source>
</evidence>
<gene>
    <name evidence="5" type="ORF">OKA104_LOCUS22972</name>
    <name evidence="4" type="ORF">VCS650_LOCUS28209</name>
</gene>
<dbReference type="Proteomes" id="UP000663881">
    <property type="component" value="Unassembled WGS sequence"/>
</dbReference>
<dbReference type="Proteomes" id="UP000663891">
    <property type="component" value="Unassembled WGS sequence"/>
</dbReference>
<dbReference type="EMBL" id="CAJNON010000410">
    <property type="protein sequence ID" value="CAF1248713.1"/>
    <property type="molecule type" value="Genomic_DNA"/>
</dbReference>
<sequence length="293" mass="33424">MTITLSAVLTVLVVVAHPDDEVLFGGFMHSLTHQLNASVDLICVTNSEGGFKHAGIAESFYDNIKLREETIGRTHLPRIRQKELMGSGRIVGIRKFFFYDQFDLEYSRDTNSVLSKQWNKEWVIGRFHDTIKHGNGARGYDLMIVMLPNVNSHGHHTVSGLLALETISRLQQMNSTGIVIPTVIGGSEFVLNQPPTYPENQLAEVFTNTTVNEFRFNLRWKLINAPIANYQIILCWMAAEHKTQGGLIPELCTNSNRDYEQYFYFTINERDNHSSRLLMVQNLFTQLANIHEH</sequence>
<dbReference type="InterPro" id="IPR003737">
    <property type="entry name" value="GlcNAc_PI_deacetylase-related"/>
</dbReference>
<proteinExistence type="inferred from homology"/>
<name>A0A815A0B2_9BILA</name>
<protein>
    <recommendedName>
        <fullName evidence="2">N-acetylglucosaminylphosphatidylinositol deacetylase</fullName>
        <ecNumber evidence="2">3.5.1.89</ecNumber>
    </recommendedName>
</protein>
<keyword evidence="3" id="KW-0732">Signal</keyword>
<feature type="signal peptide" evidence="3">
    <location>
        <begin position="1"/>
        <end position="18"/>
    </location>
</feature>
<dbReference type="AlphaFoldDB" id="A0A815A0B2"/>
<evidence type="ECO:0000256" key="3">
    <source>
        <dbReference type="SAM" id="SignalP"/>
    </source>
</evidence>
<dbReference type="GO" id="GO:0000225">
    <property type="term" value="F:N-acetylglucosaminylphosphatidylinositol deacetylase activity"/>
    <property type="evidence" value="ECO:0007669"/>
    <property type="project" value="UniProtKB-EC"/>
</dbReference>
<evidence type="ECO:0000256" key="1">
    <source>
        <dbReference type="ARBA" id="ARBA00006066"/>
    </source>
</evidence>
<accession>A0A815A0B2</accession>
<comment type="caution">
    <text evidence="4">The sequence shown here is derived from an EMBL/GenBank/DDBJ whole genome shotgun (WGS) entry which is preliminary data.</text>
</comment>
<dbReference type="InterPro" id="IPR024078">
    <property type="entry name" value="LmbE-like_dom_sf"/>
</dbReference>